<comment type="caution">
    <text evidence="1">The sequence shown here is derived from an EMBL/GenBank/DDBJ whole genome shotgun (WGS) entry which is preliminary data.</text>
</comment>
<organism evidence="1 2">
    <name type="scientific">Aromia moschata</name>
    <dbReference type="NCBI Taxonomy" id="1265417"/>
    <lineage>
        <taxon>Eukaryota</taxon>
        <taxon>Metazoa</taxon>
        <taxon>Ecdysozoa</taxon>
        <taxon>Arthropoda</taxon>
        <taxon>Hexapoda</taxon>
        <taxon>Insecta</taxon>
        <taxon>Pterygota</taxon>
        <taxon>Neoptera</taxon>
        <taxon>Endopterygota</taxon>
        <taxon>Coleoptera</taxon>
        <taxon>Polyphaga</taxon>
        <taxon>Cucujiformia</taxon>
        <taxon>Chrysomeloidea</taxon>
        <taxon>Cerambycidae</taxon>
        <taxon>Cerambycinae</taxon>
        <taxon>Callichromatini</taxon>
        <taxon>Aromia</taxon>
    </lineage>
</organism>
<evidence type="ECO:0000313" key="2">
    <source>
        <dbReference type="Proteomes" id="UP001162162"/>
    </source>
</evidence>
<name>A0AAV8XVK1_9CUCU</name>
<sequence>MTRNSPGIFQNIRNYVRNRVDACIRAEGNHFQHNFWRGVTLQGRFGDALRQKDIVSKHGIKHCEIRALHISKREAKANKVKLHFQVQIATARIFQEDVGSQGLLRKANWMQLSHA</sequence>
<keyword evidence="2" id="KW-1185">Reference proteome</keyword>
<dbReference type="EMBL" id="JAPWTK010000300">
    <property type="protein sequence ID" value="KAJ8943130.1"/>
    <property type="molecule type" value="Genomic_DNA"/>
</dbReference>
<gene>
    <name evidence="1" type="ORF">NQ318_017327</name>
</gene>
<dbReference type="Proteomes" id="UP001162162">
    <property type="component" value="Unassembled WGS sequence"/>
</dbReference>
<evidence type="ECO:0000313" key="1">
    <source>
        <dbReference type="EMBL" id="KAJ8943130.1"/>
    </source>
</evidence>
<reference evidence="1" key="1">
    <citation type="journal article" date="2023" name="Insect Mol. Biol.">
        <title>Genome sequencing provides insights into the evolution of gene families encoding plant cell wall-degrading enzymes in longhorned beetles.</title>
        <authorList>
            <person name="Shin N.R."/>
            <person name="Okamura Y."/>
            <person name="Kirsch R."/>
            <person name="Pauchet Y."/>
        </authorList>
    </citation>
    <scope>NUCLEOTIDE SEQUENCE</scope>
    <source>
        <strain evidence="1">AMC_N1</strain>
    </source>
</reference>
<dbReference type="AlphaFoldDB" id="A0AAV8XVK1"/>
<protein>
    <submittedName>
        <fullName evidence="1">Uncharacterized protein</fullName>
    </submittedName>
</protein>
<proteinExistence type="predicted"/>
<accession>A0AAV8XVK1</accession>